<dbReference type="RefSeq" id="WP_309850709.1">
    <property type="nucleotide sequence ID" value="NZ_BAAAIU010000005.1"/>
</dbReference>
<dbReference type="EMBL" id="JAVDUI010000001">
    <property type="protein sequence ID" value="MDR6892135.1"/>
    <property type="molecule type" value="Genomic_DNA"/>
</dbReference>
<dbReference type="Proteomes" id="UP001247307">
    <property type="component" value="Unassembled WGS sequence"/>
</dbReference>
<evidence type="ECO:0000313" key="6">
    <source>
        <dbReference type="Proteomes" id="UP001247307"/>
    </source>
</evidence>
<dbReference type="CDD" id="cd05936">
    <property type="entry name" value="FC-FACS_FadD_like"/>
    <property type="match status" value="1"/>
</dbReference>
<feature type="domain" description="AMP-binding enzyme C-terminal" evidence="4">
    <location>
        <begin position="413"/>
        <end position="488"/>
    </location>
</feature>
<dbReference type="EC" id="6.2.1.3" evidence="5"/>
<comment type="similarity">
    <text evidence="1">Belongs to the ATP-dependent AMP-binding enzyme family.</text>
</comment>
<dbReference type="InterPro" id="IPR025110">
    <property type="entry name" value="AMP-bd_C"/>
</dbReference>
<dbReference type="AlphaFoldDB" id="A0AAE4C879"/>
<dbReference type="Gene3D" id="3.30.300.30">
    <property type="match status" value="1"/>
</dbReference>
<dbReference type="GO" id="GO:0031956">
    <property type="term" value="F:medium-chain fatty acid-CoA ligase activity"/>
    <property type="evidence" value="ECO:0007669"/>
    <property type="project" value="TreeGrafter"/>
</dbReference>
<dbReference type="GO" id="GO:0004467">
    <property type="term" value="F:long-chain fatty acid-CoA ligase activity"/>
    <property type="evidence" value="ECO:0007669"/>
    <property type="project" value="UniProtKB-EC"/>
</dbReference>
<gene>
    <name evidence="5" type="ORF">J2S35_001075</name>
</gene>
<keyword evidence="6" id="KW-1185">Reference proteome</keyword>
<dbReference type="SUPFAM" id="SSF56801">
    <property type="entry name" value="Acetyl-CoA synthetase-like"/>
    <property type="match status" value="1"/>
</dbReference>
<dbReference type="PANTHER" id="PTHR43201">
    <property type="entry name" value="ACYL-COA SYNTHETASE"/>
    <property type="match status" value="1"/>
</dbReference>
<dbReference type="Gene3D" id="3.40.50.12780">
    <property type="entry name" value="N-terminal domain of ligase-like"/>
    <property type="match status" value="1"/>
</dbReference>
<dbReference type="InterPro" id="IPR045851">
    <property type="entry name" value="AMP-bd_C_sf"/>
</dbReference>
<proteinExistence type="inferred from homology"/>
<evidence type="ECO:0000259" key="3">
    <source>
        <dbReference type="Pfam" id="PF00501"/>
    </source>
</evidence>
<comment type="caution">
    <text evidence="5">The sequence shown here is derived from an EMBL/GenBank/DDBJ whole genome shotgun (WGS) entry which is preliminary data.</text>
</comment>
<evidence type="ECO:0000256" key="1">
    <source>
        <dbReference type="ARBA" id="ARBA00006432"/>
    </source>
</evidence>
<name>A0AAE4C879_9MICC</name>
<dbReference type="InterPro" id="IPR000873">
    <property type="entry name" value="AMP-dep_synth/lig_dom"/>
</dbReference>
<accession>A0AAE4C879</accession>
<dbReference type="Pfam" id="PF00501">
    <property type="entry name" value="AMP-binding"/>
    <property type="match status" value="1"/>
</dbReference>
<protein>
    <submittedName>
        <fullName evidence="5">Long-chain acyl-CoA synthetase</fullName>
        <ecNumber evidence="5">6.2.1.3</ecNumber>
    </submittedName>
</protein>
<evidence type="ECO:0000313" key="5">
    <source>
        <dbReference type="EMBL" id="MDR6892135.1"/>
    </source>
</evidence>
<keyword evidence="2 5" id="KW-0436">Ligase</keyword>
<feature type="domain" description="AMP-dependent synthetase/ligase" evidence="3">
    <location>
        <begin position="10"/>
        <end position="363"/>
    </location>
</feature>
<reference evidence="5" key="1">
    <citation type="submission" date="2023-07" db="EMBL/GenBank/DDBJ databases">
        <title>Sequencing the genomes of 1000 actinobacteria strains.</title>
        <authorList>
            <person name="Klenk H.-P."/>
        </authorList>
    </citation>
    <scope>NUCLEOTIDE SEQUENCE</scope>
    <source>
        <strain evidence="5">DSM 13988</strain>
    </source>
</reference>
<evidence type="ECO:0000259" key="4">
    <source>
        <dbReference type="Pfam" id="PF13193"/>
    </source>
</evidence>
<dbReference type="FunFam" id="3.30.300.30:FF:000008">
    <property type="entry name" value="2,3-dihydroxybenzoate-AMP ligase"/>
    <property type="match status" value="1"/>
</dbReference>
<dbReference type="Pfam" id="PF13193">
    <property type="entry name" value="AMP-binding_C"/>
    <property type="match status" value="1"/>
</dbReference>
<evidence type="ECO:0000256" key="2">
    <source>
        <dbReference type="ARBA" id="ARBA00022598"/>
    </source>
</evidence>
<sequence>MTNLATHLLETAARLPDARALTLDEHTVTYAEFAQRARAVADDLIAKGLTPGDRVGLILPNVPAYGIYFYGIQLAGLVAVPMNPLLKAREIHYHLENSGSRAVFTLGATADEVRSGAGEAEVIEVDPLGASLASREPALADAVERADDDDCVILYTSGTTGRPKGARLTHWNMRSNALVGQKDLLLITEKDVVMGCLPLFHVFGLTCGLNACILGGAELTLLPRFDSAKALEMLERDKVTLFEGVPTMYQGLLAAAAAARSGSGMPDVSSLRAAISGGSAMPLEVMRHFEEAFDCLILEGYGLSETAPIATFNLMTGERRPGTVGAAVPGVEVRILDDMGGELPRGESGEVAVRGDNVMKGYWENPEATAAAIPDGWFRTGDIGTMDEDGFVTIVDRKKDMILHGGYNVYPREVEEVLYEHPAIAEAAVVGIPDETYGENVAAAVSLTPGSTVTPEEIRAFVAERLAAYKKPAVVWILDGLPKGPTGKILRREIRASHS</sequence>
<dbReference type="PANTHER" id="PTHR43201:SF5">
    <property type="entry name" value="MEDIUM-CHAIN ACYL-COA LIGASE ACSF2, MITOCHONDRIAL"/>
    <property type="match status" value="1"/>
</dbReference>
<dbReference type="InterPro" id="IPR042099">
    <property type="entry name" value="ANL_N_sf"/>
</dbReference>
<dbReference type="PROSITE" id="PS00455">
    <property type="entry name" value="AMP_BINDING"/>
    <property type="match status" value="1"/>
</dbReference>
<organism evidence="5 6">
    <name type="scientific">Falsarthrobacter nasiphocae</name>
    <dbReference type="NCBI Taxonomy" id="189863"/>
    <lineage>
        <taxon>Bacteria</taxon>
        <taxon>Bacillati</taxon>
        <taxon>Actinomycetota</taxon>
        <taxon>Actinomycetes</taxon>
        <taxon>Micrococcales</taxon>
        <taxon>Micrococcaceae</taxon>
        <taxon>Falsarthrobacter</taxon>
    </lineage>
</organism>
<dbReference type="InterPro" id="IPR020845">
    <property type="entry name" value="AMP-binding_CS"/>
</dbReference>